<organism evidence="2 3">
    <name type="scientific">Desulfosarcina alkanivorans</name>
    <dbReference type="NCBI Taxonomy" id="571177"/>
    <lineage>
        <taxon>Bacteria</taxon>
        <taxon>Pseudomonadati</taxon>
        <taxon>Thermodesulfobacteriota</taxon>
        <taxon>Desulfobacteria</taxon>
        <taxon>Desulfobacterales</taxon>
        <taxon>Desulfosarcinaceae</taxon>
        <taxon>Desulfosarcina</taxon>
    </lineage>
</organism>
<feature type="chain" id="PRO_5024282309" evidence="1">
    <location>
        <begin position="27"/>
        <end position="239"/>
    </location>
</feature>
<dbReference type="EMBL" id="AP021874">
    <property type="protein sequence ID" value="BBO71857.1"/>
    <property type="molecule type" value="Genomic_DNA"/>
</dbReference>
<protein>
    <submittedName>
        <fullName evidence="2">Uncharacterized protein</fullName>
    </submittedName>
</protein>
<evidence type="ECO:0000256" key="1">
    <source>
        <dbReference type="SAM" id="SignalP"/>
    </source>
</evidence>
<evidence type="ECO:0000313" key="3">
    <source>
        <dbReference type="Proteomes" id="UP000427906"/>
    </source>
</evidence>
<dbReference type="Proteomes" id="UP000427906">
    <property type="component" value="Chromosome"/>
</dbReference>
<feature type="signal peptide" evidence="1">
    <location>
        <begin position="1"/>
        <end position="26"/>
    </location>
</feature>
<keyword evidence="3" id="KW-1185">Reference proteome</keyword>
<dbReference type="RefSeq" id="WP_155319636.1">
    <property type="nucleotide sequence ID" value="NZ_AP021874.1"/>
</dbReference>
<sequence>MKMKTAAEILLLAAVLMYAFPGKSTAGTDSGVPEMQTVTVFSYHAGPGDSRQTACALALFGATYKAVVLSADHLAGKGWLKDYGDRQMEVFCLVADSLKTGIIQQSFSEKEGVATIKFRRRISLNDFVRAEIRNAALEREERHFSLQEEMEPVVSPTIAPGQELSRAYRYIRKCHWRMAIIYLDHLENKYPCWGTLFHAKAMAYLGMHETGRALSALSSACHLGDQAACLKIKAPGPPD</sequence>
<evidence type="ECO:0000313" key="2">
    <source>
        <dbReference type="EMBL" id="BBO71857.1"/>
    </source>
</evidence>
<dbReference type="AlphaFoldDB" id="A0A5K7Z5I8"/>
<accession>A0A5K7Z5I8</accession>
<dbReference type="KEGG" id="dalk:DSCA_57870"/>
<keyword evidence="1" id="KW-0732">Signal</keyword>
<reference evidence="2 3" key="1">
    <citation type="submission" date="2019-11" db="EMBL/GenBank/DDBJ databases">
        <title>Comparative genomics of hydrocarbon-degrading Desulfosarcina strains.</title>
        <authorList>
            <person name="Watanabe M."/>
            <person name="Kojima H."/>
            <person name="Fukui M."/>
        </authorList>
    </citation>
    <scope>NUCLEOTIDE SEQUENCE [LARGE SCALE GENOMIC DNA]</scope>
    <source>
        <strain evidence="2 3">PL12</strain>
    </source>
</reference>
<dbReference type="OrthoDB" id="8976726at2"/>
<name>A0A5K7Z5I8_9BACT</name>
<gene>
    <name evidence="2" type="ORF">DSCA_57870</name>
</gene>
<proteinExistence type="predicted"/>